<organism evidence="1 2">
    <name type="scientific">Bauhinia variegata</name>
    <name type="common">Purple orchid tree</name>
    <name type="synonym">Phanera variegata</name>
    <dbReference type="NCBI Taxonomy" id="167791"/>
    <lineage>
        <taxon>Eukaryota</taxon>
        <taxon>Viridiplantae</taxon>
        <taxon>Streptophyta</taxon>
        <taxon>Embryophyta</taxon>
        <taxon>Tracheophyta</taxon>
        <taxon>Spermatophyta</taxon>
        <taxon>Magnoliopsida</taxon>
        <taxon>eudicotyledons</taxon>
        <taxon>Gunneridae</taxon>
        <taxon>Pentapetalae</taxon>
        <taxon>rosids</taxon>
        <taxon>fabids</taxon>
        <taxon>Fabales</taxon>
        <taxon>Fabaceae</taxon>
        <taxon>Cercidoideae</taxon>
        <taxon>Cercideae</taxon>
        <taxon>Bauhiniinae</taxon>
        <taxon>Bauhinia</taxon>
    </lineage>
</organism>
<dbReference type="EMBL" id="CM039434">
    <property type="protein sequence ID" value="KAI4324001.1"/>
    <property type="molecule type" value="Genomic_DNA"/>
</dbReference>
<evidence type="ECO:0000313" key="2">
    <source>
        <dbReference type="Proteomes" id="UP000828941"/>
    </source>
</evidence>
<name>A0ACB9MM25_BAUVA</name>
<keyword evidence="2" id="KW-1185">Reference proteome</keyword>
<gene>
    <name evidence="1" type="ORF">L6164_023568</name>
</gene>
<accession>A0ACB9MM25</accession>
<comment type="caution">
    <text evidence="1">The sequence shown here is derived from an EMBL/GenBank/DDBJ whole genome shotgun (WGS) entry which is preliminary data.</text>
</comment>
<dbReference type="Proteomes" id="UP000828941">
    <property type="component" value="Chromosome 9"/>
</dbReference>
<sequence>MVRLGGGRGTLLPGEASTMWCGHRPRESNGTLYISTKQVIWLSDVDKAKGYAVDFLSLSLHAASRDPEAYPFPCIYMQDT</sequence>
<evidence type="ECO:0000313" key="1">
    <source>
        <dbReference type="EMBL" id="KAI4324001.1"/>
    </source>
</evidence>
<reference evidence="1 2" key="1">
    <citation type="journal article" date="2022" name="DNA Res.">
        <title>Chromosomal-level genome assembly of the orchid tree Bauhinia variegata (Leguminosae; Cercidoideae) supports the allotetraploid origin hypothesis of Bauhinia.</title>
        <authorList>
            <person name="Zhong Y."/>
            <person name="Chen Y."/>
            <person name="Zheng D."/>
            <person name="Pang J."/>
            <person name="Liu Y."/>
            <person name="Luo S."/>
            <person name="Meng S."/>
            <person name="Qian L."/>
            <person name="Wei D."/>
            <person name="Dai S."/>
            <person name="Zhou R."/>
        </authorList>
    </citation>
    <scope>NUCLEOTIDE SEQUENCE [LARGE SCALE GENOMIC DNA]</scope>
    <source>
        <strain evidence="1">BV-YZ2020</strain>
    </source>
</reference>
<protein>
    <submittedName>
        <fullName evidence="1">Uncharacterized protein</fullName>
    </submittedName>
</protein>
<proteinExistence type="predicted"/>